<accession>A0ABR1FAJ3</accession>
<dbReference type="PANTHER" id="PTHR43102:SF2">
    <property type="entry name" value="GAF DOMAIN-CONTAINING PROTEIN"/>
    <property type="match status" value="1"/>
</dbReference>
<dbReference type="InterPro" id="IPR029016">
    <property type="entry name" value="GAF-like_dom_sf"/>
</dbReference>
<dbReference type="SUPFAM" id="SSF55781">
    <property type="entry name" value="GAF domain-like"/>
    <property type="match status" value="1"/>
</dbReference>
<dbReference type="Gene3D" id="3.30.450.40">
    <property type="match status" value="1"/>
</dbReference>
<sequence>MDSSTTKKRDSESPSRKEMSALRRFFTNTFARRRRRGNRGKTPGASSIFNATEDPAVVDEDSKHGDGDTPVANTESFFHEDSAPHGSLWRYTPHPATQLAQAIATQANINEGCLTPKKLTDTTPSVEKSESSALAAGSQGGLSTVLSLQLAAKEASDCYNDFMVNYASGFYNFSVNLPKPLGLPADLKFFVPPKPIDEGTRLAEVKRYRVAFTRQSVKAIERLIVAARSLFKVKCATVSVMLEDRQLIICGAGMKRIREIPRAQSLEGHTLLSSFPVVISSTADDWRFANHPLVKEFPHIGFWASAPLISPSGHVIGAFSVFSHMARPDFDASNCRRLQEFSESTVRLLDDELESRKNDSKSEVFDSLLHYPNDSSDMYSAEEFDFPTPKEQDAFLSYRDIQSSSLQLSRSVSKSTGRGFRYKSKTNMTNVFHLFAEIIALSLGYDTIVLVEVRKPEDTDGAAGAAQPKNEILVLSAYGIDLNTAQLQLPTRELALEALNSECGIYSHSLFVSS</sequence>
<comment type="caution">
    <text evidence="2">The sequence shown here is derived from an EMBL/GenBank/DDBJ whole genome shotgun (WGS) entry which is preliminary data.</text>
</comment>
<feature type="compositionally biased region" description="Basic and acidic residues" evidence="1">
    <location>
        <begin position="1"/>
        <end position="21"/>
    </location>
</feature>
<name>A0ABR1FAJ3_9ASCO</name>
<dbReference type="GeneID" id="90034982"/>
<dbReference type="RefSeq" id="XP_064769903.1">
    <property type="nucleotide sequence ID" value="XM_064909470.1"/>
</dbReference>
<keyword evidence="3" id="KW-1185">Reference proteome</keyword>
<dbReference type="EMBL" id="JBBJBU010000002">
    <property type="protein sequence ID" value="KAK7206870.1"/>
    <property type="molecule type" value="Genomic_DNA"/>
</dbReference>
<protein>
    <recommendedName>
        <fullName evidence="4">GAF domain-containing protein</fullName>
    </recommendedName>
</protein>
<organism evidence="2 3">
    <name type="scientific">Myxozyma melibiosi</name>
    <dbReference type="NCBI Taxonomy" id="54550"/>
    <lineage>
        <taxon>Eukaryota</taxon>
        <taxon>Fungi</taxon>
        <taxon>Dikarya</taxon>
        <taxon>Ascomycota</taxon>
        <taxon>Saccharomycotina</taxon>
        <taxon>Lipomycetes</taxon>
        <taxon>Lipomycetales</taxon>
        <taxon>Lipomycetaceae</taxon>
        <taxon>Myxozyma</taxon>
    </lineage>
</organism>
<dbReference type="PANTHER" id="PTHR43102">
    <property type="entry name" value="SLR1143 PROTEIN"/>
    <property type="match status" value="1"/>
</dbReference>
<gene>
    <name evidence="2" type="ORF">BZA70DRAFT_116961</name>
</gene>
<feature type="region of interest" description="Disordered" evidence="1">
    <location>
        <begin position="1"/>
        <end position="79"/>
    </location>
</feature>
<proteinExistence type="predicted"/>
<reference evidence="2 3" key="1">
    <citation type="submission" date="2024-03" db="EMBL/GenBank/DDBJ databases">
        <title>Genome-scale model development and genomic sequencing of the oleaginous clade Lipomyces.</title>
        <authorList>
            <consortium name="Lawrence Berkeley National Laboratory"/>
            <person name="Czajka J.J."/>
            <person name="Han Y."/>
            <person name="Kim J."/>
            <person name="Mondo S.J."/>
            <person name="Hofstad B.A."/>
            <person name="Robles A."/>
            <person name="Haridas S."/>
            <person name="Riley R."/>
            <person name="LaButti K."/>
            <person name="Pangilinan J."/>
            <person name="Andreopoulos W."/>
            <person name="Lipzen A."/>
            <person name="Yan J."/>
            <person name="Wang M."/>
            <person name="Ng V."/>
            <person name="Grigoriev I.V."/>
            <person name="Spatafora J.W."/>
            <person name="Magnuson J.K."/>
            <person name="Baker S.E."/>
            <person name="Pomraning K.R."/>
        </authorList>
    </citation>
    <scope>NUCLEOTIDE SEQUENCE [LARGE SCALE GENOMIC DNA]</scope>
    <source>
        <strain evidence="2 3">Phaff 52-87</strain>
    </source>
</reference>
<evidence type="ECO:0000313" key="2">
    <source>
        <dbReference type="EMBL" id="KAK7206870.1"/>
    </source>
</evidence>
<evidence type="ECO:0008006" key="4">
    <source>
        <dbReference type="Google" id="ProtNLM"/>
    </source>
</evidence>
<evidence type="ECO:0000256" key="1">
    <source>
        <dbReference type="SAM" id="MobiDB-lite"/>
    </source>
</evidence>
<evidence type="ECO:0000313" key="3">
    <source>
        <dbReference type="Proteomes" id="UP001498771"/>
    </source>
</evidence>
<dbReference type="Proteomes" id="UP001498771">
    <property type="component" value="Unassembled WGS sequence"/>
</dbReference>